<dbReference type="PROSITE" id="PS00973">
    <property type="entry name" value="USP_2"/>
    <property type="match status" value="1"/>
</dbReference>
<evidence type="ECO:0000256" key="1">
    <source>
        <dbReference type="ARBA" id="ARBA00000707"/>
    </source>
</evidence>
<feature type="compositionally biased region" description="Polar residues" evidence="8">
    <location>
        <begin position="314"/>
        <end position="325"/>
    </location>
</feature>
<keyword evidence="6" id="KW-0788">Thiol protease</keyword>
<dbReference type="Gene3D" id="3.90.70.10">
    <property type="entry name" value="Cysteine proteinases"/>
    <property type="match status" value="1"/>
</dbReference>
<dbReference type="Proteomes" id="UP000749559">
    <property type="component" value="Unassembled WGS sequence"/>
</dbReference>
<dbReference type="InterPro" id="IPR038765">
    <property type="entry name" value="Papain-like_cys_pep_sf"/>
</dbReference>
<feature type="compositionally biased region" description="Polar residues" evidence="8">
    <location>
        <begin position="495"/>
        <end position="506"/>
    </location>
</feature>
<evidence type="ECO:0000256" key="7">
    <source>
        <dbReference type="SAM" id="Coils"/>
    </source>
</evidence>
<comment type="caution">
    <text evidence="9">The sequence shown here is derived from an EMBL/GenBank/DDBJ whole genome shotgun (WGS) entry which is preliminary data.</text>
</comment>
<evidence type="ECO:0000313" key="10">
    <source>
        <dbReference type="Proteomes" id="UP000749559"/>
    </source>
</evidence>
<dbReference type="InterPro" id="IPR044635">
    <property type="entry name" value="UBP14-like"/>
</dbReference>
<dbReference type="InterPro" id="IPR018200">
    <property type="entry name" value="USP_CS"/>
</dbReference>
<dbReference type="InterPro" id="IPR028889">
    <property type="entry name" value="USP"/>
</dbReference>
<dbReference type="InterPro" id="IPR003903">
    <property type="entry name" value="UIM_dom"/>
</dbReference>
<feature type="coiled-coil region" evidence="7">
    <location>
        <begin position="447"/>
        <end position="474"/>
    </location>
</feature>
<evidence type="ECO:0000256" key="4">
    <source>
        <dbReference type="ARBA" id="ARBA00022786"/>
    </source>
</evidence>
<gene>
    <name evidence="9" type="ORF">OFUS_LOCUS20794</name>
</gene>
<dbReference type="InterPro" id="IPR001394">
    <property type="entry name" value="Peptidase_C19_UCH"/>
</dbReference>
<evidence type="ECO:0000256" key="5">
    <source>
        <dbReference type="ARBA" id="ARBA00022801"/>
    </source>
</evidence>
<dbReference type="PROSITE" id="PS50235">
    <property type="entry name" value="USP_3"/>
    <property type="match status" value="1"/>
</dbReference>
<dbReference type="EMBL" id="CAIIXF020000010">
    <property type="protein sequence ID" value="CAH1796375.1"/>
    <property type="molecule type" value="Genomic_DNA"/>
</dbReference>
<dbReference type="GO" id="GO:0043161">
    <property type="term" value="P:proteasome-mediated ubiquitin-dependent protein catabolic process"/>
    <property type="evidence" value="ECO:0007669"/>
    <property type="project" value="InterPro"/>
</dbReference>
<comment type="catalytic activity">
    <reaction evidence="1">
        <text>Thiol-dependent hydrolysis of ester, thioester, amide, peptide and isopeptide bonds formed by the C-terminal Gly of ubiquitin (a 76-residue protein attached to proteins as an intracellular targeting signal).</text>
        <dbReference type="EC" id="3.4.19.12"/>
    </reaction>
</comment>
<keyword evidence="10" id="KW-1185">Reference proteome</keyword>
<evidence type="ECO:0000256" key="6">
    <source>
        <dbReference type="ARBA" id="ARBA00022807"/>
    </source>
</evidence>
<dbReference type="OrthoDB" id="2420415at2759"/>
<feature type="region of interest" description="Disordered" evidence="8">
    <location>
        <begin position="299"/>
        <end position="326"/>
    </location>
</feature>
<dbReference type="AlphaFoldDB" id="A0A8J1XRV9"/>
<sequence length="1109" mass="126026">MTVEQSALPPDTQKVRERLEQDFAQIREFTGVGDPKIINKAIQTCTSSAGQYNVEDVINMLLPDSNKQQMAVIPSTVTALAEGGEQTAGNKPPPQTETSATQGSEAAAGNDSIENDDIQKAIEASLQESQGILGGQILSREEQDISRILEQSMLETKAGIKRKRGDIWFVDPLNPHERKRDDNCPVGLKNVGNTCWFSAVVQCLFQIPKFRHLVLNFVAPTDLSQGSTQERRNLLFMQELRQLFALMIGSKRKYVDPSKAVEILKEAFTSTSSAGASDCQQDVSEFQHKLLEWLEDAFKSDRSRPSSPAESPSTAGETSNPTSHNPMVDLFYGQFRCEGMYEGNDFSKQETFGQYPLSVNGFKDVHESLEAATAQLEIETVNGGIGDNKKNTYQEQWFTRLPPVLTFELSRFKFNTALGRPEKIHNKLSFPETIYMDRYMEGNKGITRQRREEVKSLKEQLLQLQTKLDKFTNYGSGPKRFPLQDVLQYALEFAQSNKEGESSPSKSEALPSTPPNVDKDQDVDMDSPQSSSSMQTDSPGVTPTKQPAPHPDVVMTTPTPKSPPFSRNMPLVFHPAPRHVSAQELRVLETCLHRWRTEVEADVKELQDSINSLDDSVSSMYSDIEMKKFAYRLHAVLVHEGQATLGHYWAYIYDKHKKVWCKYNDIAVIETTWEDILRESMGGYHNASAYCLMYLDCSKEAYIEDGEKSASLLSLDSLPADLMEFVKEDNCKFGAEIQEWDKKLLEKQNVDNDCTIVAEKKASTISTQTLPKPVPKQPPLAMIHAQLALTDTMNVVEGVVDELTKREQMSDADPKLDELFVQACNEELKRLQGLSTRAKNEVPKDDQRLAHLIVYLLANGVGNPIITRVIYEHFTYLQILANDEKCARVKRKAQCSLDTQIKSKFQPDSKHEQMYKKLQDDYNFFRRTVQYFILGLDHFHNEKYEESLRYLLSAIHLNKQLMANSDRMKGLDWKLLYYYRRQSLLHIHEIASQQFESDENIDVLTVMCDLVIPCLYHLNNTPFKDDEQALEEIREKWCQFLGLSFSSKEKTEKLQDFLQKLLDASEKHTVVKLAPVNRPQDSSDLINQYRRVISVSIKNGDYEAAMNSK</sequence>
<dbReference type="GO" id="GO:0004843">
    <property type="term" value="F:cysteine-type deubiquitinase activity"/>
    <property type="evidence" value="ECO:0007669"/>
    <property type="project" value="UniProtKB-EC"/>
</dbReference>
<accession>A0A8J1XRV9</accession>
<keyword evidence="4" id="KW-0833">Ubl conjugation pathway</keyword>
<keyword evidence="7" id="KW-0175">Coiled coil</keyword>
<reference evidence="9" key="1">
    <citation type="submission" date="2022-03" db="EMBL/GenBank/DDBJ databases">
        <authorList>
            <person name="Martin C."/>
        </authorList>
    </citation>
    <scope>NUCLEOTIDE SEQUENCE</scope>
</reference>
<dbReference type="SUPFAM" id="SSF54001">
    <property type="entry name" value="Cysteine proteinases"/>
    <property type="match status" value="1"/>
</dbReference>
<dbReference type="GO" id="GO:0016579">
    <property type="term" value="P:protein deubiquitination"/>
    <property type="evidence" value="ECO:0007669"/>
    <property type="project" value="InterPro"/>
</dbReference>
<feature type="compositionally biased region" description="Low complexity" evidence="8">
    <location>
        <begin position="526"/>
        <end position="539"/>
    </location>
</feature>
<feature type="region of interest" description="Disordered" evidence="8">
    <location>
        <begin position="84"/>
        <end position="111"/>
    </location>
</feature>
<dbReference type="Pfam" id="PF00443">
    <property type="entry name" value="UCH"/>
    <property type="match status" value="1"/>
</dbReference>
<dbReference type="PANTHER" id="PTHR43982">
    <property type="entry name" value="UBIQUITIN CARBOXYL-TERMINAL HYDROLASE"/>
    <property type="match status" value="1"/>
</dbReference>
<dbReference type="SMART" id="SM00726">
    <property type="entry name" value="UIM"/>
    <property type="match status" value="2"/>
</dbReference>
<name>A0A8J1XRV9_OWEFU</name>
<organism evidence="9 10">
    <name type="scientific">Owenia fusiformis</name>
    <name type="common">Polychaete worm</name>
    <dbReference type="NCBI Taxonomy" id="6347"/>
    <lineage>
        <taxon>Eukaryota</taxon>
        <taxon>Metazoa</taxon>
        <taxon>Spiralia</taxon>
        <taxon>Lophotrochozoa</taxon>
        <taxon>Annelida</taxon>
        <taxon>Polychaeta</taxon>
        <taxon>Sedentaria</taxon>
        <taxon>Canalipalpata</taxon>
        <taxon>Sabellida</taxon>
        <taxon>Oweniida</taxon>
        <taxon>Oweniidae</taxon>
        <taxon>Owenia</taxon>
    </lineage>
</organism>
<feature type="region of interest" description="Disordered" evidence="8">
    <location>
        <begin position="495"/>
        <end position="567"/>
    </location>
</feature>
<dbReference type="PROSITE" id="PS00972">
    <property type="entry name" value="USP_1"/>
    <property type="match status" value="1"/>
</dbReference>
<dbReference type="CDD" id="cd20485">
    <property type="entry name" value="USP25_USP28_C-like"/>
    <property type="match status" value="1"/>
</dbReference>
<evidence type="ECO:0000256" key="3">
    <source>
        <dbReference type="ARBA" id="ARBA00022670"/>
    </source>
</evidence>
<dbReference type="GO" id="GO:0070628">
    <property type="term" value="F:proteasome binding"/>
    <property type="evidence" value="ECO:0007669"/>
    <property type="project" value="TreeGrafter"/>
</dbReference>
<dbReference type="PANTHER" id="PTHR43982:SF6">
    <property type="entry name" value="UBIQUITIN CARBOXYL-TERMINAL HYDROLASE 2-RELATED"/>
    <property type="match status" value="1"/>
</dbReference>
<keyword evidence="3" id="KW-0645">Protease</keyword>
<evidence type="ECO:0000256" key="8">
    <source>
        <dbReference type="SAM" id="MobiDB-lite"/>
    </source>
</evidence>
<protein>
    <recommendedName>
        <fullName evidence="2">ubiquitinyl hydrolase 1</fullName>
        <ecNumber evidence="2">3.4.19.12</ecNumber>
    </recommendedName>
</protein>
<proteinExistence type="predicted"/>
<dbReference type="EC" id="3.4.19.12" evidence="2"/>
<evidence type="ECO:0000256" key="2">
    <source>
        <dbReference type="ARBA" id="ARBA00012759"/>
    </source>
</evidence>
<keyword evidence="5" id="KW-0378">Hydrolase</keyword>
<dbReference type="GO" id="GO:0061136">
    <property type="term" value="P:regulation of proteasomal protein catabolic process"/>
    <property type="evidence" value="ECO:0007669"/>
    <property type="project" value="TreeGrafter"/>
</dbReference>
<evidence type="ECO:0000313" key="9">
    <source>
        <dbReference type="EMBL" id="CAH1796375.1"/>
    </source>
</evidence>